<evidence type="ECO:0000313" key="2">
    <source>
        <dbReference type="Proteomes" id="UP001163603"/>
    </source>
</evidence>
<organism evidence="1 2">
    <name type="scientific">Pistacia integerrima</name>
    <dbReference type="NCBI Taxonomy" id="434235"/>
    <lineage>
        <taxon>Eukaryota</taxon>
        <taxon>Viridiplantae</taxon>
        <taxon>Streptophyta</taxon>
        <taxon>Embryophyta</taxon>
        <taxon>Tracheophyta</taxon>
        <taxon>Spermatophyta</taxon>
        <taxon>Magnoliopsida</taxon>
        <taxon>eudicotyledons</taxon>
        <taxon>Gunneridae</taxon>
        <taxon>Pentapetalae</taxon>
        <taxon>rosids</taxon>
        <taxon>malvids</taxon>
        <taxon>Sapindales</taxon>
        <taxon>Anacardiaceae</taxon>
        <taxon>Pistacia</taxon>
    </lineage>
</organism>
<dbReference type="EMBL" id="CM047739">
    <property type="protein sequence ID" value="KAJ0042649.1"/>
    <property type="molecule type" value="Genomic_DNA"/>
</dbReference>
<sequence>MDPKLFDAAAEGNIEPFKELRAPHVELQQIVTQILKDTILHINIKSQKKGMVSTEFMTQILEMCPSLLLQVNAEGDAPLHVAAKCGHSTIVQLLIQRAKTEEEEIDLESGLKPEWEILKMTNNENNTALHEAVRQGSDDVVKILTEKGDPDFHHSANNLGETPLYLAAARGYDRMVIQILESCTTAAHEGPNGKTALHEAAIMCASVEKILEKKKSLTKVTDQHGWTPLHYAAYYGTPDADTDTVGLLLKCDRSTAYIGDKDRRMTPLHMAASQGNLEAINSIISNCPECYELEDDRGWNVLHFAMLSLDEVRLERLLKSSLIRSLKNKKDAKGNTPFHIGAAVHRGGLCFLVNEFGDWKAVNNENVSVLDIIKYGYSELEKEIQELSKDVGKGNQYPNGVIRNRKETKIEDESAEDEKETRASHLVVATLIATVTFAAAFTFPGGYNSEKGPNQGTAILGGNSAFQAFIITDTIAMTLSLSAVFIHLFLSFKGIHKEFMFNSLLVIALYLTMFAMGTMVIAFITGTYAVLAPSLGLAITTCFIGLIFFLLVFFVLRIIFKSEKDDI</sequence>
<proteinExistence type="predicted"/>
<protein>
    <submittedName>
        <fullName evidence="1">Uncharacterized protein</fullName>
    </submittedName>
</protein>
<keyword evidence="2" id="KW-1185">Reference proteome</keyword>
<evidence type="ECO:0000313" key="1">
    <source>
        <dbReference type="EMBL" id="KAJ0042649.1"/>
    </source>
</evidence>
<gene>
    <name evidence="1" type="ORF">Pint_18936</name>
</gene>
<dbReference type="Proteomes" id="UP001163603">
    <property type="component" value="Chromosome 4"/>
</dbReference>
<name>A0ACC0YY34_9ROSI</name>
<reference evidence="2" key="1">
    <citation type="journal article" date="2023" name="G3 (Bethesda)">
        <title>Genome assembly and association tests identify interacting loci associated with vigor, precocity, and sex in interspecific pistachio rootstocks.</title>
        <authorList>
            <person name="Palmer W."/>
            <person name="Jacygrad E."/>
            <person name="Sagayaradj S."/>
            <person name="Cavanaugh K."/>
            <person name="Han R."/>
            <person name="Bertier L."/>
            <person name="Beede B."/>
            <person name="Kafkas S."/>
            <person name="Golino D."/>
            <person name="Preece J."/>
            <person name="Michelmore R."/>
        </authorList>
    </citation>
    <scope>NUCLEOTIDE SEQUENCE [LARGE SCALE GENOMIC DNA]</scope>
</reference>
<comment type="caution">
    <text evidence="1">The sequence shown here is derived from an EMBL/GenBank/DDBJ whole genome shotgun (WGS) entry which is preliminary data.</text>
</comment>
<accession>A0ACC0YY34</accession>